<dbReference type="EMBL" id="CP007128">
    <property type="protein sequence ID" value="AHG90230.1"/>
    <property type="molecule type" value="Genomic_DNA"/>
</dbReference>
<keyword evidence="2" id="KW-1185">Reference proteome</keyword>
<dbReference type="KEGG" id="gba:J421_2693"/>
<proteinExistence type="predicted"/>
<gene>
    <name evidence="1" type="ORF">J421_2693</name>
</gene>
<dbReference type="SUPFAM" id="SSF53098">
    <property type="entry name" value="Ribonuclease H-like"/>
    <property type="match status" value="1"/>
</dbReference>
<evidence type="ECO:0008006" key="3">
    <source>
        <dbReference type="Google" id="ProtNLM"/>
    </source>
</evidence>
<dbReference type="eggNOG" id="COG2380">
    <property type="taxonomic scope" value="Bacteria"/>
</dbReference>
<sequence>MTQPMHASPGDAGFRSVQRRLAGLLGGVGMEMGGAPLEALHVSAAEPPRLRASPVIEGHALRAVRVGDPTPGFGAFLDGTQASRVVGYCDGMPIVFGSVAGVVRVRRNRRHVTWARGPIVQRRLYAPLGFLPNGICDALRDDGVEVVDTSQPDEHGERPGTHPFSLLERAVHFVQADRERVERQLAEEWCARERDALFVDGGIQGSEAVAASHCVVGVVKSHRTLYVEGDALRVVLGLRAGHRSTAFRIAAPRRAPVASWYLRLRDPAGRDPMWGLVRVEAAVPNAGEDLAARADRISRWILAEASPIALPDSRWDKMVYGIRDCEQFLAAVC</sequence>
<dbReference type="InParanoid" id="W0RIT2"/>
<organism evidence="1 2">
    <name type="scientific">Gemmatirosa kalamazoonensis</name>
    <dbReference type="NCBI Taxonomy" id="861299"/>
    <lineage>
        <taxon>Bacteria</taxon>
        <taxon>Pseudomonadati</taxon>
        <taxon>Gemmatimonadota</taxon>
        <taxon>Gemmatimonadia</taxon>
        <taxon>Gemmatimonadales</taxon>
        <taxon>Gemmatimonadaceae</taxon>
        <taxon>Gemmatirosa</taxon>
    </lineage>
</organism>
<dbReference type="InterPro" id="IPR012337">
    <property type="entry name" value="RNaseH-like_sf"/>
</dbReference>
<dbReference type="HOGENOM" id="CLU_696151_0_0_0"/>
<evidence type="ECO:0000313" key="2">
    <source>
        <dbReference type="Proteomes" id="UP000019151"/>
    </source>
</evidence>
<name>W0RIT2_9BACT</name>
<dbReference type="Proteomes" id="UP000019151">
    <property type="component" value="Chromosome"/>
</dbReference>
<evidence type="ECO:0000313" key="1">
    <source>
        <dbReference type="EMBL" id="AHG90230.1"/>
    </source>
</evidence>
<dbReference type="OrthoDB" id="5242906at2"/>
<reference evidence="1 2" key="1">
    <citation type="journal article" date="2014" name="Genome Announc.">
        <title>Genome Sequence and Methylome of Soil Bacterium Gemmatirosa kalamazoonensis KBS708T, a Member of the Rarely Cultivated Gemmatimonadetes Phylum.</title>
        <authorList>
            <person name="Debruyn J.M."/>
            <person name="Radosevich M."/>
            <person name="Wommack K.E."/>
            <person name="Polson S.W."/>
            <person name="Hauser L.J."/>
            <person name="Fawaz M.N."/>
            <person name="Korlach J."/>
            <person name="Tsai Y.C."/>
        </authorList>
    </citation>
    <scope>NUCLEOTIDE SEQUENCE [LARGE SCALE GENOMIC DNA]</scope>
    <source>
        <strain evidence="1 2">KBS708</strain>
    </source>
</reference>
<dbReference type="RefSeq" id="WP_148306307.1">
    <property type="nucleotide sequence ID" value="NZ_CP007128.1"/>
</dbReference>
<dbReference type="STRING" id="861299.J421_2693"/>
<protein>
    <recommendedName>
        <fullName evidence="3">NurA domain-containing protein</fullName>
    </recommendedName>
</protein>
<accession>W0RIT2</accession>
<dbReference type="AlphaFoldDB" id="W0RIT2"/>